<dbReference type="Proteomes" id="UP000007148">
    <property type="component" value="Unassembled WGS sequence"/>
</dbReference>
<evidence type="ECO:0000256" key="11">
    <source>
        <dbReference type="SAM" id="MobiDB-lite"/>
    </source>
</evidence>
<keyword evidence="3 10" id="KW-0812">Transmembrane</keyword>
<evidence type="ECO:0000256" key="9">
    <source>
        <dbReference type="ARBA" id="ARBA00048048"/>
    </source>
</evidence>
<organism evidence="13 14">
    <name type="scientific">Serendipita indica (strain DSM 11827)</name>
    <name type="common">Root endophyte fungus</name>
    <name type="synonym">Piriformospora indica</name>
    <dbReference type="NCBI Taxonomy" id="1109443"/>
    <lineage>
        <taxon>Eukaryota</taxon>
        <taxon>Fungi</taxon>
        <taxon>Dikarya</taxon>
        <taxon>Basidiomycota</taxon>
        <taxon>Agaricomycotina</taxon>
        <taxon>Agaricomycetes</taxon>
        <taxon>Sebacinales</taxon>
        <taxon>Serendipitaceae</taxon>
        <taxon>Serendipita</taxon>
    </lineage>
</organism>
<feature type="region of interest" description="Disordered" evidence="11">
    <location>
        <begin position="265"/>
        <end position="314"/>
    </location>
</feature>
<keyword evidence="2 10" id="KW-0808">Transferase</keyword>
<feature type="transmembrane region" description="Helical" evidence="10">
    <location>
        <begin position="32"/>
        <end position="52"/>
    </location>
</feature>
<feature type="region of interest" description="Disordered" evidence="11">
    <location>
        <begin position="92"/>
        <end position="126"/>
    </location>
</feature>
<dbReference type="GO" id="GO:0006612">
    <property type="term" value="P:protein targeting to membrane"/>
    <property type="evidence" value="ECO:0007669"/>
    <property type="project" value="TreeGrafter"/>
</dbReference>
<evidence type="ECO:0000256" key="2">
    <source>
        <dbReference type="ARBA" id="ARBA00022679"/>
    </source>
</evidence>
<comment type="similarity">
    <text evidence="10">Belongs to the DHHC palmitoyltransferase family.</text>
</comment>
<evidence type="ECO:0000256" key="4">
    <source>
        <dbReference type="ARBA" id="ARBA00022989"/>
    </source>
</evidence>
<name>G4TZ08_SERID</name>
<dbReference type="PANTHER" id="PTHR22883">
    <property type="entry name" value="ZINC FINGER DHHC DOMAIN CONTAINING PROTEIN"/>
    <property type="match status" value="1"/>
</dbReference>
<dbReference type="HOGENOM" id="CLU_037348_0_0_1"/>
<evidence type="ECO:0000256" key="8">
    <source>
        <dbReference type="ARBA" id="ARBA00023315"/>
    </source>
</evidence>
<comment type="catalytic activity">
    <reaction evidence="9 10">
        <text>L-cysteinyl-[protein] + hexadecanoyl-CoA = S-hexadecanoyl-L-cysteinyl-[protein] + CoA</text>
        <dbReference type="Rhea" id="RHEA:36683"/>
        <dbReference type="Rhea" id="RHEA-COMP:10131"/>
        <dbReference type="Rhea" id="RHEA-COMP:11032"/>
        <dbReference type="ChEBI" id="CHEBI:29950"/>
        <dbReference type="ChEBI" id="CHEBI:57287"/>
        <dbReference type="ChEBI" id="CHEBI:57379"/>
        <dbReference type="ChEBI" id="CHEBI:74151"/>
        <dbReference type="EC" id="2.3.1.225"/>
    </reaction>
</comment>
<accession>G4TZ08</accession>
<keyword evidence="14" id="KW-1185">Reference proteome</keyword>
<sequence>MVRCPPILKRPYASLLQDPDGFSPPKKPWTAYILPGFAIFLLLLPQPSWFIVISSQYVDATPGFIHISVTTLLTLLCINSLAICCFRDPGRPQPEDMDGPTPERDGQDENDALMDEDKEDPNDFNSSRKWCRTCWAPKPDRTHHCSTCGRCVLRMDHHCPWISQCVGHRTHMAFLHLLGCITLLAAYITVVASYTLYRFLFAPLAKPIDDITPLHCLILVIIGFVFSLVMGSFFGFHIYLCATNQTTLETLSPYMLLKYLPKPKAARHPPGTSITRGIDTVPPPRNRAGENQSEDNDSPYYFPSPPATPPPENAGAAILSELRDTLLAHNPLSTIPASTPSTPPKAQARATFSSASPVATTSVSDVFINAPSGGPATLSQNGGEAGSTGGYHEWDEHSLSLSQSRLVRRTAAHLRLWDIGIRRNIVATLGSGAIVDGNVRGNGERNLRPRRSAHTWNDPLPYSWRWWITVLLYGGPPRGDGKTFPRNPQARGVLEELRRGLEELEKRELGGSTERRIPAGTARRPPYDDSRYTIGDEMELDEV</sequence>
<reference evidence="13 14" key="1">
    <citation type="journal article" date="2011" name="PLoS Pathog.">
        <title>Endophytic Life Strategies Decoded by Genome and Transcriptome Analyses of the Mutualistic Root Symbiont Piriformospora indica.</title>
        <authorList>
            <person name="Zuccaro A."/>
            <person name="Lahrmann U."/>
            <person name="Guldener U."/>
            <person name="Langen G."/>
            <person name="Pfiffi S."/>
            <person name="Biedenkopf D."/>
            <person name="Wong P."/>
            <person name="Samans B."/>
            <person name="Grimm C."/>
            <person name="Basiewicz M."/>
            <person name="Murat C."/>
            <person name="Martin F."/>
            <person name="Kogel K.H."/>
        </authorList>
    </citation>
    <scope>NUCLEOTIDE SEQUENCE [LARGE SCALE GENOMIC DNA]</scope>
    <source>
        <strain evidence="13 14">DSM 11827</strain>
    </source>
</reference>
<dbReference type="InParanoid" id="G4TZ08"/>
<dbReference type="eggNOG" id="KOG1311">
    <property type="taxonomic scope" value="Eukaryota"/>
</dbReference>
<feature type="transmembrane region" description="Helical" evidence="10">
    <location>
        <begin position="64"/>
        <end position="86"/>
    </location>
</feature>
<evidence type="ECO:0000259" key="12">
    <source>
        <dbReference type="Pfam" id="PF01529"/>
    </source>
</evidence>
<keyword evidence="6" id="KW-0564">Palmitate</keyword>
<comment type="subcellular location">
    <subcellularLocation>
        <location evidence="1">Membrane</location>
        <topology evidence="1">Multi-pass membrane protein</topology>
    </subcellularLocation>
</comment>
<evidence type="ECO:0000256" key="7">
    <source>
        <dbReference type="ARBA" id="ARBA00023288"/>
    </source>
</evidence>
<feature type="compositionally biased region" description="Acidic residues" evidence="11">
    <location>
        <begin position="108"/>
        <end position="122"/>
    </location>
</feature>
<keyword evidence="5 10" id="KW-0472">Membrane</keyword>
<dbReference type="GO" id="GO:0019706">
    <property type="term" value="F:protein-cysteine S-palmitoyltransferase activity"/>
    <property type="evidence" value="ECO:0007669"/>
    <property type="project" value="UniProtKB-EC"/>
</dbReference>
<gene>
    <name evidence="13" type="ORF">PIIN_10546</name>
</gene>
<comment type="caution">
    <text evidence="13">The sequence shown here is derived from an EMBL/GenBank/DDBJ whole genome shotgun (WGS) entry which is preliminary data.</text>
</comment>
<feature type="compositionally biased region" description="Pro residues" evidence="11">
    <location>
        <begin position="302"/>
        <end position="312"/>
    </location>
</feature>
<keyword evidence="7" id="KW-0449">Lipoprotein</keyword>
<evidence type="ECO:0000256" key="1">
    <source>
        <dbReference type="ARBA" id="ARBA00004141"/>
    </source>
</evidence>
<keyword evidence="4 10" id="KW-1133">Transmembrane helix</keyword>
<evidence type="ECO:0000313" key="14">
    <source>
        <dbReference type="Proteomes" id="UP000007148"/>
    </source>
</evidence>
<feature type="compositionally biased region" description="Basic and acidic residues" evidence="11">
    <location>
        <begin position="505"/>
        <end position="517"/>
    </location>
</feature>
<evidence type="ECO:0000256" key="10">
    <source>
        <dbReference type="RuleBase" id="RU079119"/>
    </source>
</evidence>
<dbReference type="EC" id="2.3.1.225" evidence="10"/>
<dbReference type="InterPro" id="IPR039859">
    <property type="entry name" value="PFA4/ZDH16/20/ERF2-like"/>
</dbReference>
<dbReference type="OrthoDB" id="9909019at2759"/>
<evidence type="ECO:0000256" key="5">
    <source>
        <dbReference type="ARBA" id="ARBA00023136"/>
    </source>
</evidence>
<dbReference type="GO" id="GO:0005783">
    <property type="term" value="C:endoplasmic reticulum"/>
    <property type="evidence" value="ECO:0007669"/>
    <property type="project" value="TreeGrafter"/>
</dbReference>
<feature type="domain" description="Palmitoyltransferase DHHC" evidence="12">
    <location>
        <begin position="126"/>
        <end position="251"/>
    </location>
</feature>
<dbReference type="InterPro" id="IPR001594">
    <property type="entry name" value="Palmitoyltrfase_DHHC"/>
</dbReference>
<comment type="domain">
    <text evidence="10">The DHHC domain is required for palmitoyltransferase activity.</text>
</comment>
<dbReference type="OMA" id="WYHYLPL"/>
<feature type="region of interest" description="Disordered" evidence="11">
    <location>
        <begin position="505"/>
        <end position="543"/>
    </location>
</feature>
<dbReference type="PROSITE" id="PS50216">
    <property type="entry name" value="DHHC"/>
    <property type="match status" value="1"/>
</dbReference>
<protein>
    <recommendedName>
        <fullName evidence="10">Palmitoyltransferase</fullName>
        <ecNumber evidence="10">2.3.1.225</ecNumber>
    </recommendedName>
</protein>
<keyword evidence="8 10" id="KW-0012">Acyltransferase</keyword>
<dbReference type="GO" id="GO:0016020">
    <property type="term" value="C:membrane"/>
    <property type="evidence" value="ECO:0007669"/>
    <property type="project" value="UniProtKB-SubCell"/>
</dbReference>
<feature type="transmembrane region" description="Helical" evidence="10">
    <location>
        <begin position="173"/>
        <end position="197"/>
    </location>
</feature>
<dbReference type="AlphaFoldDB" id="G4TZ08"/>
<dbReference type="Pfam" id="PF01529">
    <property type="entry name" value="DHHC"/>
    <property type="match status" value="1"/>
</dbReference>
<dbReference type="PANTHER" id="PTHR22883:SF445">
    <property type="entry name" value="PALMITOYLTRANSFERASE"/>
    <property type="match status" value="1"/>
</dbReference>
<dbReference type="GO" id="GO:0005794">
    <property type="term" value="C:Golgi apparatus"/>
    <property type="evidence" value="ECO:0007669"/>
    <property type="project" value="TreeGrafter"/>
</dbReference>
<evidence type="ECO:0000313" key="13">
    <source>
        <dbReference type="EMBL" id="CCA76551.1"/>
    </source>
</evidence>
<feature type="transmembrane region" description="Helical" evidence="10">
    <location>
        <begin position="217"/>
        <end position="240"/>
    </location>
</feature>
<evidence type="ECO:0000256" key="3">
    <source>
        <dbReference type="ARBA" id="ARBA00022692"/>
    </source>
</evidence>
<proteinExistence type="inferred from homology"/>
<dbReference type="STRING" id="1109443.G4TZ08"/>
<evidence type="ECO:0000256" key="6">
    <source>
        <dbReference type="ARBA" id="ARBA00023139"/>
    </source>
</evidence>
<dbReference type="EMBL" id="CAFZ01000825">
    <property type="protein sequence ID" value="CCA76551.1"/>
    <property type="molecule type" value="Genomic_DNA"/>
</dbReference>